<dbReference type="GO" id="GO:0005856">
    <property type="term" value="C:cytoskeleton"/>
    <property type="evidence" value="ECO:0007669"/>
    <property type="project" value="UniProtKB-SubCell"/>
</dbReference>
<name>A0A8C5H6J9_GOUWI</name>
<evidence type="ECO:0000313" key="11">
    <source>
        <dbReference type="Ensembl" id="ENSGWIP00000040802.1"/>
    </source>
</evidence>
<evidence type="ECO:0000256" key="7">
    <source>
        <dbReference type="PIRNR" id="PIRNR006698"/>
    </source>
</evidence>
<dbReference type="AlphaFoldDB" id="A0A8C5H6J9"/>
<dbReference type="InterPro" id="IPR016491">
    <property type="entry name" value="Septin"/>
</dbReference>
<evidence type="ECO:0000313" key="12">
    <source>
        <dbReference type="Proteomes" id="UP000694680"/>
    </source>
</evidence>
<organism evidence="11 12">
    <name type="scientific">Gouania willdenowi</name>
    <name type="common">Blunt-snouted clingfish</name>
    <name type="synonym">Lepadogaster willdenowi</name>
    <dbReference type="NCBI Taxonomy" id="441366"/>
    <lineage>
        <taxon>Eukaryota</taxon>
        <taxon>Metazoa</taxon>
        <taxon>Chordata</taxon>
        <taxon>Craniata</taxon>
        <taxon>Vertebrata</taxon>
        <taxon>Euteleostomi</taxon>
        <taxon>Actinopterygii</taxon>
        <taxon>Neopterygii</taxon>
        <taxon>Teleostei</taxon>
        <taxon>Neoteleostei</taxon>
        <taxon>Acanthomorphata</taxon>
        <taxon>Ovalentaria</taxon>
        <taxon>Blenniimorphae</taxon>
        <taxon>Blenniiformes</taxon>
        <taxon>Gobiesocoidei</taxon>
        <taxon>Gobiesocidae</taxon>
        <taxon>Gobiesocinae</taxon>
        <taxon>Gouania</taxon>
    </lineage>
</organism>
<keyword evidence="2" id="KW-0963">Cytoplasm</keyword>
<evidence type="ECO:0000256" key="6">
    <source>
        <dbReference type="ARBA" id="ARBA00023212"/>
    </source>
</evidence>
<evidence type="ECO:0000259" key="10">
    <source>
        <dbReference type="PROSITE" id="PS51719"/>
    </source>
</evidence>
<protein>
    <recommendedName>
        <fullName evidence="7">Septin</fullName>
    </recommendedName>
</protein>
<evidence type="ECO:0000256" key="9">
    <source>
        <dbReference type="SAM" id="Coils"/>
    </source>
</evidence>
<dbReference type="PROSITE" id="PS51719">
    <property type="entry name" value="G_SEPTIN"/>
    <property type="match status" value="1"/>
</dbReference>
<comment type="similarity">
    <text evidence="7 8">Belongs to the TRAFAC class TrmE-Era-EngA-EngB-Septin-like GTPase superfamily. Septin GTPase family.</text>
</comment>
<dbReference type="Ensembl" id="ENSGWIT00000044317.1">
    <property type="protein sequence ID" value="ENSGWIP00000040802.1"/>
    <property type="gene ID" value="ENSGWIG00000020571.1"/>
</dbReference>
<feature type="domain" description="Septin-type G" evidence="10">
    <location>
        <begin position="34"/>
        <end position="285"/>
    </location>
</feature>
<dbReference type="PANTHER" id="PTHR18884">
    <property type="entry name" value="SEPTIN"/>
    <property type="match status" value="1"/>
</dbReference>
<evidence type="ECO:0000256" key="1">
    <source>
        <dbReference type="ARBA" id="ARBA00004245"/>
    </source>
</evidence>
<dbReference type="FunFam" id="3.40.50.300:FF:002048">
    <property type="entry name" value="Septin 6"/>
    <property type="match status" value="1"/>
</dbReference>
<keyword evidence="5 8" id="KW-0342">GTP-binding</keyword>
<keyword evidence="6" id="KW-0206">Cytoskeleton</keyword>
<reference evidence="11" key="3">
    <citation type="submission" date="2025-09" db="UniProtKB">
        <authorList>
            <consortium name="Ensembl"/>
        </authorList>
    </citation>
    <scope>IDENTIFICATION</scope>
</reference>
<dbReference type="SUPFAM" id="SSF52540">
    <property type="entry name" value="P-loop containing nucleoside triphosphate hydrolases"/>
    <property type="match status" value="1"/>
</dbReference>
<dbReference type="InterPro" id="IPR027417">
    <property type="entry name" value="P-loop_NTPase"/>
</dbReference>
<keyword evidence="4 9" id="KW-0175">Coiled coil</keyword>
<feature type="coiled-coil region" evidence="9">
    <location>
        <begin position="301"/>
        <end position="386"/>
    </location>
</feature>
<keyword evidence="3 8" id="KW-0547">Nucleotide-binding</keyword>
<keyword evidence="12" id="KW-1185">Reference proteome</keyword>
<dbReference type="InterPro" id="IPR030379">
    <property type="entry name" value="G_SEPTIN_dom"/>
</dbReference>
<dbReference type="PIRSF" id="PIRSF006698">
    <property type="entry name" value="Septin"/>
    <property type="match status" value="1"/>
</dbReference>
<comment type="subcellular location">
    <subcellularLocation>
        <location evidence="1">Cytoplasm</location>
        <location evidence="1">Cytoskeleton</location>
    </subcellularLocation>
</comment>
<dbReference type="Pfam" id="PF00735">
    <property type="entry name" value="Septin"/>
    <property type="match status" value="1"/>
</dbReference>
<evidence type="ECO:0000256" key="3">
    <source>
        <dbReference type="ARBA" id="ARBA00022741"/>
    </source>
</evidence>
<dbReference type="Proteomes" id="UP000694680">
    <property type="component" value="Chromosome 14"/>
</dbReference>
<proteinExistence type="inferred from homology"/>
<dbReference type="GO" id="GO:0005525">
    <property type="term" value="F:GTP binding"/>
    <property type="evidence" value="ECO:0007669"/>
    <property type="project" value="UniProtKB-UniRule"/>
</dbReference>
<reference evidence="11" key="2">
    <citation type="submission" date="2025-08" db="UniProtKB">
        <authorList>
            <consortium name="Ensembl"/>
        </authorList>
    </citation>
    <scope>IDENTIFICATION</scope>
</reference>
<dbReference type="Gene3D" id="3.40.50.300">
    <property type="entry name" value="P-loop containing nucleotide triphosphate hydrolases"/>
    <property type="match status" value="1"/>
</dbReference>
<dbReference type="CDD" id="cd01850">
    <property type="entry name" value="CDC_Septin"/>
    <property type="match status" value="1"/>
</dbReference>
<evidence type="ECO:0000256" key="8">
    <source>
        <dbReference type="RuleBase" id="RU004560"/>
    </source>
</evidence>
<evidence type="ECO:0000256" key="5">
    <source>
        <dbReference type="ARBA" id="ARBA00023134"/>
    </source>
</evidence>
<sequence>MVFSSNEEKRNLSLGGHVGFDSLPDQLVSKSVTQGFCFNILCVGETGIGKSTLMNTLFNTMFENEEASHYQNGVYLRPRTYDLLESNVHLKLTIVDTVGFGDQINKDESYRPIVDYIDTQFENYLQEELKIKRSLFNYHDTRIHICLYFIAPTGHSLKSLDLVTMKKLDSKVNIIPIIAKADTISKSELHKFKIKIMSELVSNGVQIYQFPTDDETVSEINASMNVSLAFCITCVAHLVTAALENESHCDFVKLREMLIRVNMEDLREQTHARHYELYRRCKLEEMGFKDTDPDSQPFSLQETYEAKRKEFLGDLQRKEEEMRQMFVNKVKETEAELKEKERELHDKFEQLKRMHQDEKRKVEEKRRDLEEEMNAFNRKKVAAETLSLSQPLKKEKDKKNASSSKVMMAKANVEPLNCQSWWEAIQCCTCLVHNATWKKPGGLF</sequence>
<evidence type="ECO:0000256" key="2">
    <source>
        <dbReference type="ARBA" id="ARBA00022490"/>
    </source>
</evidence>
<reference evidence="11" key="1">
    <citation type="submission" date="2020-06" db="EMBL/GenBank/DDBJ databases">
        <authorList>
            <consortium name="Wellcome Sanger Institute Data Sharing"/>
        </authorList>
    </citation>
    <scope>NUCLEOTIDE SEQUENCE [LARGE SCALE GENOMIC DNA]</scope>
</reference>
<gene>
    <name evidence="11" type="primary">septin8a</name>
</gene>
<evidence type="ECO:0000256" key="4">
    <source>
        <dbReference type="ARBA" id="ARBA00023054"/>
    </source>
</evidence>
<accession>A0A8C5H6J9</accession>